<evidence type="ECO:0000256" key="9">
    <source>
        <dbReference type="ARBA" id="ARBA00023125"/>
    </source>
</evidence>
<dbReference type="InterPro" id="IPR003482">
    <property type="entry name" value="Whib"/>
</dbReference>
<comment type="subcellular location">
    <subcellularLocation>
        <location evidence="2">Cytoplasm</location>
    </subcellularLocation>
</comment>
<keyword evidence="6" id="KW-0408">Iron</keyword>
<protein>
    <submittedName>
        <fullName evidence="14">WhiB family transcriptional regulator</fullName>
    </submittedName>
</protein>
<dbReference type="Proteomes" id="UP000327000">
    <property type="component" value="Unassembled WGS sequence"/>
</dbReference>
<sequence length="137" mass="15378">MTESWERLALCRRPDADPAWWHSVGNKGIRTARSWCARCPVAEQCLAYVMRMEEGTRHRYGVYGGLTGPERRQYADTGVRPAPNDTAGRTHGRPPSPCGTEAAYQRHLREHEPTDEACRRAHAAHVAHYRPAGSGRS</sequence>
<comment type="cofactor">
    <cofactor evidence="1">
        <name>[4Fe-4S] cluster</name>
        <dbReference type="ChEBI" id="CHEBI:49883"/>
    </cofactor>
</comment>
<comment type="caution">
    <text evidence="14">The sequence shown here is derived from an EMBL/GenBank/DDBJ whole genome shotgun (WGS) entry which is preliminary data.</text>
</comment>
<dbReference type="GO" id="GO:0005737">
    <property type="term" value="C:cytoplasm"/>
    <property type="evidence" value="ECO:0007669"/>
    <property type="project" value="UniProtKB-SubCell"/>
</dbReference>
<dbReference type="InterPro" id="IPR034768">
    <property type="entry name" value="4FE4S_WBL"/>
</dbReference>
<proteinExistence type="inferred from homology"/>
<keyword evidence="11" id="KW-0804">Transcription</keyword>
<dbReference type="RefSeq" id="WP_152262722.1">
    <property type="nucleotide sequence ID" value="NZ_VOKX01000009.1"/>
</dbReference>
<feature type="domain" description="4Fe-4S Wbl-type" evidence="13">
    <location>
        <begin position="10"/>
        <end position="73"/>
    </location>
</feature>
<evidence type="ECO:0000256" key="7">
    <source>
        <dbReference type="ARBA" id="ARBA00023014"/>
    </source>
</evidence>
<evidence type="ECO:0000256" key="5">
    <source>
        <dbReference type="ARBA" id="ARBA00022723"/>
    </source>
</evidence>
<keyword evidence="15" id="KW-1185">Reference proteome</keyword>
<keyword evidence="7" id="KW-0411">Iron-sulfur</keyword>
<dbReference type="GO" id="GO:0046872">
    <property type="term" value="F:metal ion binding"/>
    <property type="evidence" value="ECO:0007669"/>
    <property type="project" value="UniProtKB-KW"/>
</dbReference>
<keyword evidence="8" id="KW-0805">Transcription regulation</keyword>
<accession>A0A5N5WD32</accession>
<dbReference type="GO" id="GO:0047134">
    <property type="term" value="F:protein-disulfide reductase [NAD(P)H] activity"/>
    <property type="evidence" value="ECO:0007669"/>
    <property type="project" value="TreeGrafter"/>
</dbReference>
<evidence type="ECO:0000313" key="15">
    <source>
        <dbReference type="Proteomes" id="UP000327000"/>
    </source>
</evidence>
<dbReference type="EMBL" id="VOKX01000009">
    <property type="protein sequence ID" value="KAB7850183.1"/>
    <property type="molecule type" value="Genomic_DNA"/>
</dbReference>
<evidence type="ECO:0000256" key="10">
    <source>
        <dbReference type="ARBA" id="ARBA00023157"/>
    </source>
</evidence>
<evidence type="ECO:0000259" key="13">
    <source>
        <dbReference type="PROSITE" id="PS51674"/>
    </source>
</evidence>
<comment type="similarity">
    <text evidence="3">Belongs to the WhiB family.</text>
</comment>
<organism evidence="14 15">
    <name type="scientific">Streptomyces mobaraensis</name>
    <name type="common">Streptoverticillium mobaraense</name>
    <dbReference type="NCBI Taxonomy" id="35621"/>
    <lineage>
        <taxon>Bacteria</taxon>
        <taxon>Bacillati</taxon>
        <taxon>Actinomycetota</taxon>
        <taxon>Actinomycetes</taxon>
        <taxon>Kitasatosporales</taxon>
        <taxon>Streptomycetaceae</taxon>
        <taxon>Streptomyces</taxon>
    </lineage>
</organism>
<dbReference type="PANTHER" id="PTHR38839">
    <property type="entry name" value="TRANSCRIPTIONAL REGULATOR WHID-RELATED"/>
    <property type="match status" value="1"/>
</dbReference>
<evidence type="ECO:0000256" key="8">
    <source>
        <dbReference type="ARBA" id="ARBA00023015"/>
    </source>
</evidence>
<dbReference type="AlphaFoldDB" id="A0A5N5WD32"/>
<evidence type="ECO:0000256" key="2">
    <source>
        <dbReference type="ARBA" id="ARBA00004496"/>
    </source>
</evidence>
<keyword evidence="5" id="KW-0479">Metal-binding</keyword>
<keyword evidence="10" id="KW-1015">Disulfide bond</keyword>
<evidence type="ECO:0000313" key="14">
    <source>
        <dbReference type="EMBL" id="KAB7850183.1"/>
    </source>
</evidence>
<dbReference type="PROSITE" id="PS51674">
    <property type="entry name" value="4FE4S_WBL"/>
    <property type="match status" value="1"/>
</dbReference>
<dbReference type="GO" id="GO:0045892">
    <property type="term" value="P:negative regulation of DNA-templated transcription"/>
    <property type="evidence" value="ECO:0007669"/>
    <property type="project" value="TreeGrafter"/>
</dbReference>
<evidence type="ECO:0000256" key="1">
    <source>
        <dbReference type="ARBA" id="ARBA00001966"/>
    </source>
</evidence>
<dbReference type="GO" id="GO:0045454">
    <property type="term" value="P:cell redox homeostasis"/>
    <property type="evidence" value="ECO:0007669"/>
    <property type="project" value="TreeGrafter"/>
</dbReference>
<dbReference type="Pfam" id="PF02467">
    <property type="entry name" value="Whib"/>
    <property type="match status" value="1"/>
</dbReference>
<keyword evidence="9" id="KW-0238">DNA-binding</keyword>
<evidence type="ECO:0000256" key="11">
    <source>
        <dbReference type="ARBA" id="ARBA00023163"/>
    </source>
</evidence>
<evidence type="ECO:0000256" key="3">
    <source>
        <dbReference type="ARBA" id="ARBA00006597"/>
    </source>
</evidence>
<evidence type="ECO:0000256" key="6">
    <source>
        <dbReference type="ARBA" id="ARBA00023004"/>
    </source>
</evidence>
<gene>
    <name evidence="14" type="ORF">FRZ00_06180</name>
</gene>
<evidence type="ECO:0000256" key="4">
    <source>
        <dbReference type="ARBA" id="ARBA00022485"/>
    </source>
</evidence>
<name>A0A5N5WD32_STRMB</name>
<evidence type="ECO:0000256" key="12">
    <source>
        <dbReference type="SAM" id="MobiDB-lite"/>
    </source>
</evidence>
<reference evidence="14 15" key="1">
    <citation type="journal article" date="2019" name="Microb. Cell Fact.">
        <title>Exploring novel herbicidin analogues by transcriptional regulator overexpression and MS/MS molecular networking.</title>
        <authorList>
            <person name="Shi Y."/>
            <person name="Gu R."/>
            <person name="Li Y."/>
            <person name="Wang X."/>
            <person name="Ren W."/>
            <person name="Li X."/>
            <person name="Wang L."/>
            <person name="Xie Y."/>
            <person name="Hong B."/>
        </authorList>
    </citation>
    <scope>NUCLEOTIDE SEQUENCE [LARGE SCALE GENOMIC DNA]</scope>
    <source>
        <strain evidence="14 15">US-43</strain>
    </source>
</reference>
<feature type="region of interest" description="Disordered" evidence="12">
    <location>
        <begin position="62"/>
        <end position="102"/>
    </location>
</feature>
<dbReference type="GO" id="GO:0051539">
    <property type="term" value="F:4 iron, 4 sulfur cluster binding"/>
    <property type="evidence" value="ECO:0007669"/>
    <property type="project" value="UniProtKB-KW"/>
</dbReference>
<dbReference type="GO" id="GO:0003677">
    <property type="term" value="F:DNA binding"/>
    <property type="evidence" value="ECO:0007669"/>
    <property type="project" value="UniProtKB-KW"/>
</dbReference>
<dbReference type="OrthoDB" id="4235275at2"/>
<keyword evidence="4" id="KW-0004">4Fe-4S</keyword>